<reference evidence="6" key="1">
    <citation type="journal article" date="2016" name="Nat. Genet.">
        <title>A high-quality carrot genome assembly provides new insights into carotenoid accumulation and asterid genome evolution.</title>
        <authorList>
            <person name="Iorizzo M."/>
            <person name="Ellison S."/>
            <person name="Senalik D."/>
            <person name="Zeng P."/>
            <person name="Satapoomin P."/>
            <person name="Huang J."/>
            <person name="Bowman M."/>
            <person name="Iovene M."/>
            <person name="Sanseverino W."/>
            <person name="Cavagnaro P."/>
            <person name="Yildiz M."/>
            <person name="Macko-Podgorni A."/>
            <person name="Moranska E."/>
            <person name="Grzebelus E."/>
            <person name="Grzebelus D."/>
            <person name="Ashrafi H."/>
            <person name="Zheng Z."/>
            <person name="Cheng S."/>
            <person name="Spooner D."/>
            <person name="Van Deynze A."/>
            <person name="Simon P."/>
        </authorList>
    </citation>
    <scope>NUCLEOTIDE SEQUENCE</scope>
    <source>
        <tissue evidence="6">Leaf</tissue>
    </source>
</reference>
<dbReference type="Proteomes" id="UP000077755">
    <property type="component" value="Chromosome 3"/>
</dbReference>
<dbReference type="PANTHER" id="PTHR10693">
    <property type="entry name" value="RAS GTPASE-ACTIVATING PROTEIN-BINDING PROTEIN"/>
    <property type="match status" value="1"/>
</dbReference>
<keyword evidence="1 2" id="KW-0694">RNA-binding</keyword>
<evidence type="ECO:0000259" key="5">
    <source>
        <dbReference type="PROSITE" id="PS50177"/>
    </source>
</evidence>
<organism evidence="6 7">
    <name type="scientific">Daucus carota subsp. sativus</name>
    <name type="common">Carrot</name>
    <dbReference type="NCBI Taxonomy" id="79200"/>
    <lineage>
        <taxon>Eukaryota</taxon>
        <taxon>Viridiplantae</taxon>
        <taxon>Streptophyta</taxon>
        <taxon>Embryophyta</taxon>
        <taxon>Tracheophyta</taxon>
        <taxon>Spermatophyta</taxon>
        <taxon>Magnoliopsida</taxon>
        <taxon>eudicotyledons</taxon>
        <taxon>Gunneridae</taxon>
        <taxon>Pentapetalae</taxon>
        <taxon>asterids</taxon>
        <taxon>campanulids</taxon>
        <taxon>Apiales</taxon>
        <taxon>Apiaceae</taxon>
        <taxon>Apioideae</taxon>
        <taxon>Scandiceae</taxon>
        <taxon>Daucinae</taxon>
        <taxon>Daucus</taxon>
        <taxon>Daucus sect. Daucus</taxon>
    </lineage>
</organism>
<dbReference type="Pfam" id="PF00076">
    <property type="entry name" value="RRM_1"/>
    <property type="match status" value="1"/>
</dbReference>
<feature type="region of interest" description="Disordered" evidence="3">
    <location>
        <begin position="335"/>
        <end position="358"/>
    </location>
</feature>
<sequence>MASGYPAASQVIKVGSYFVSQYYQILQQKPDCVHQYYTGSSTVIRVDGESTETASEILHIHTLMMSTNFTGIEIKTINSLDSWNGCILVVVSGSVKSKEFIGRKKFVQTFLLAPQEKGFFVLNDIFHLLDEEAAHQQSAPKLQENRVDYQQPTPGYLDNSVDYQHSAPVYSDNNVDYQHSTPPYSENIVDYQHHPGQTLHDDIDYQHQAPVYFDNGVDSQQTNHIPLSESPDVTNYEVEVSEHLNSVHFEDDGPVNEYSFHDQQQQEPVTDYVQAASVEESPTSHNVVHYQQGSSPAADEPIAEPQKFSYASILRASTGKPAPLVVVNTYPKSAPAPVSEWESPPHTNSQPSNSVSSFLPDSNAEVVEEAFSQVESKSVYVKNLPPTVSTSDIQQEFENFGRIKPDGVFIKNRKELGVCFAFVEFEDVESVQNAIKASPIHLVGRQVYIEERRPSSMMSMSRGGGRRGRGRGSYQTDGRFGGRSFGRGNSGRGSY</sequence>
<dbReference type="GO" id="GO:1990904">
    <property type="term" value="C:ribonucleoprotein complex"/>
    <property type="evidence" value="ECO:0007669"/>
    <property type="project" value="TreeGrafter"/>
</dbReference>
<dbReference type="GO" id="GO:0003729">
    <property type="term" value="F:mRNA binding"/>
    <property type="evidence" value="ECO:0007669"/>
    <property type="project" value="TreeGrafter"/>
</dbReference>
<keyword evidence="7" id="KW-1185">Reference proteome</keyword>
<dbReference type="InterPro" id="IPR039539">
    <property type="entry name" value="Ras_GTPase_bind_prot"/>
</dbReference>
<dbReference type="FunFam" id="3.10.450.50:FF:000003">
    <property type="entry name" value="Nuclear transport factor 2 family protein"/>
    <property type="match status" value="1"/>
</dbReference>
<dbReference type="Gene3D" id="3.30.70.330">
    <property type="match status" value="1"/>
</dbReference>
<feature type="domain" description="RRM" evidence="4">
    <location>
        <begin position="377"/>
        <end position="454"/>
    </location>
</feature>
<dbReference type="InterPro" id="IPR002075">
    <property type="entry name" value="NTF2_dom"/>
</dbReference>
<protein>
    <recommendedName>
        <fullName evidence="8">RRM domain-containing protein</fullName>
    </recommendedName>
</protein>
<evidence type="ECO:0000256" key="2">
    <source>
        <dbReference type="PROSITE-ProRule" id="PRU00176"/>
    </source>
</evidence>
<dbReference type="AlphaFoldDB" id="A0AAF0WUA0"/>
<dbReference type="SMART" id="SM00360">
    <property type="entry name" value="RRM"/>
    <property type="match status" value="1"/>
</dbReference>
<dbReference type="InterPro" id="IPR018222">
    <property type="entry name" value="Nuclear_transport_factor_2_euk"/>
</dbReference>
<dbReference type="Pfam" id="PF02136">
    <property type="entry name" value="NTF2"/>
    <property type="match status" value="1"/>
</dbReference>
<dbReference type="SUPFAM" id="SSF54928">
    <property type="entry name" value="RNA-binding domain, RBD"/>
    <property type="match status" value="1"/>
</dbReference>
<name>A0AAF0WUA0_DAUCS</name>
<dbReference type="PROSITE" id="PS50177">
    <property type="entry name" value="NTF2_DOMAIN"/>
    <property type="match status" value="1"/>
</dbReference>
<dbReference type="CDD" id="cd00780">
    <property type="entry name" value="NTF2"/>
    <property type="match status" value="1"/>
</dbReference>
<feature type="compositionally biased region" description="Gly residues" evidence="3">
    <location>
        <begin position="479"/>
        <end position="495"/>
    </location>
</feature>
<dbReference type="EMBL" id="CP093345">
    <property type="protein sequence ID" value="WOG94961.1"/>
    <property type="molecule type" value="Genomic_DNA"/>
</dbReference>
<dbReference type="GO" id="GO:0005829">
    <property type="term" value="C:cytosol"/>
    <property type="evidence" value="ECO:0007669"/>
    <property type="project" value="TreeGrafter"/>
</dbReference>
<feature type="domain" description="NTF2" evidence="5">
    <location>
        <begin position="14"/>
        <end position="128"/>
    </location>
</feature>
<dbReference type="PROSITE" id="PS50102">
    <property type="entry name" value="RRM"/>
    <property type="match status" value="1"/>
</dbReference>
<proteinExistence type="predicted"/>
<evidence type="ECO:0000313" key="7">
    <source>
        <dbReference type="Proteomes" id="UP000077755"/>
    </source>
</evidence>
<evidence type="ECO:0000256" key="1">
    <source>
        <dbReference type="ARBA" id="ARBA00022884"/>
    </source>
</evidence>
<feature type="region of interest" description="Disordered" evidence="3">
    <location>
        <begin position="455"/>
        <end position="495"/>
    </location>
</feature>
<dbReference type="PANTHER" id="PTHR10693:SF29">
    <property type="entry name" value="GB|AAD20086.1"/>
    <property type="match status" value="1"/>
</dbReference>
<gene>
    <name evidence="6" type="ORF">DCAR_0314258</name>
</gene>
<accession>A0AAF0WUA0</accession>
<dbReference type="SUPFAM" id="SSF54427">
    <property type="entry name" value="NTF2-like"/>
    <property type="match status" value="1"/>
</dbReference>
<dbReference type="Gene3D" id="3.10.450.50">
    <property type="match status" value="1"/>
</dbReference>
<feature type="compositionally biased region" description="Polar residues" evidence="3">
    <location>
        <begin position="345"/>
        <end position="358"/>
    </location>
</feature>
<evidence type="ECO:0000259" key="4">
    <source>
        <dbReference type="PROSITE" id="PS50102"/>
    </source>
</evidence>
<evidence type="ECO:0008006" key="8">
    <source>
        <dbReference type="Google" id="ProtNLM"/>
    </source>
</evidence>
<dbReference type="InterPro" id="IPR000504">
    <property type="entry name" value="RRM_dom"/>
</dbReference>
<reference evidence="6" key="2">
    <citation type="submission" date="2022-03" db="EMBL/GenBank/DDBJ databases">
        <title>Draft title - Genomic analysis of global carrot germplasm unveils the trajectory of domestication and the origin of high carotenoid orange carrot.</title>
        <authorList>
            <person name="Iorizzo M."/>
            <person name="Ellison S."/>
            <person name="Senalik D."/>
            <person name="Macko-Podgorni A."/>
            <person name="Grzebelus D."/>
            <person name="Bostan H."/>
            <person name="Rolling W."/>
            <person name="Curaba J."/>
            <person name="Simon P."/>
        </authorList>
    </citation>
    <scope>NUCLEOTIDE SEQUENCE</scope>
    <source>
        <tissue evidence="6">Leaf</tissue>
    </source>
</reference>
<dbReference type="InterPro" id="IPR032710">
    <property type="entry name" value="NTF2-like_dom_sf"/>
</dbReference>
<dbReference type="InterPro" id="IPR035979">
    <property type="entry name" value="RBD_domain_sf"/>
</dbReference>
<evidence type="ECO:0000313" key="6">
    <source>
        <dbReference type="EMBL" id="WOG94961.1"/>
    </source>
</evidence>
<dbReference type="InterPro" id="IPR012677">
    <property type="entry name" value="Nucleotide-bd_a/b_plait_sf"/>
</dbReference>
<evidence type="ECO:0000256" key="3">
    <source>
        <dbReference type="SAM" id="MobiDB-lite"/>
    </source>
</evidence>
<dbReference type="CDD" id="cd00590">
    <property type="entry name" value="RRM_SF"/>
    <property type="match status" value="1"/>
</dbReference>